<evidence type="ECO:0000313" key="3">
    <source>
        <dbReference type="Proteomes" id="UP000054653"/>
    </source>
</evidence>
<dbReference type="Proteomes" id="UP000054653">
    <property type="component" value="Unassembled WGS sequence"/>
</dbReference>
<keyword evidence="3" id="KW-1185">Reference proteome</keyword>
<accession>A0A0V1AUD0</accession>
<dbReference type="AlphaFoldDB" id="A0A0V1AUD0"/>
<protein>
    <submittedName>
        <fullName evidence="2">Uncharacterized protein</fullName>
    </submittedName>
</protein>
<evidence type="ECO:0000256" key="1">
    <source>
        <dbReference type="SAM" id="MobiDB-lite"/>
    </source>
</evidence>
<sequence length="42" mass="4979">MQWHGPVGRLHNSVQKSRHDKSYINMHSEKRRKTGTFIDSEV</sequence>
<gene>
    <name evidence="2" type="ORF">T03_14436</name>
</gene>
<evidence type="ECO:0000313" key="2">
    <source>
        <dbReference type="EMBL" id="KRY28201.1"/>
    </source>
</evidence>
<comment type="caution">
    <text evidence="2">The sequence shown here is derived from an EMBL/GenBank/DDBJ whole genome shotgun (WGS) entry which is preliminary data.</text>
</comment>
<name>A0A0V1AUD0_TRIBR</name>
<feature type="region of interest" description="Disordered" evidence="1">
    <location>
        <begin position="1"/>
        <end position="42"/>
    </location>
</feature>
<organism evidence="2 3">
    <name type="scientific">Trichinella britovi</name>
    <name type="common">Parasitic roundworm</name>
    <dbReference type="NCBI Taxonomy" id="45882"/>
    <lineage>
        <taxon>Eukaryota</taxon>
        <taxon>Metazoa</taxon>
        <taxon>Ecdysozoa</taxon>
        <taxon>Nematoda</taxon>
        <taxon>Enoplea</taxon>
        <taxon>Dorylaimia</taxon>
        <taxon>Trichinellida</taxon>
        <taxon>Trichinellidae</taxon>
        <taxon>Trichinella</taxon>
    </lineage>
</organism>
<dbReference type="EMBL" id="JYDI01001573">
    <property type="protein sequence ID" value="KRY28201.1"/>
    <property type="molecule type" value="Genomic_DNA"/>
</dbReference>
<reference evidence="2 3" key="1">
    <citation type="submission" date="2015-01" db="EMBL/GenBank/DDBJ databases">
        <title>Evolution of Trichinella species and genotypes.</title>
        <authorList>
            <person name="Korhonen P.K."/>
            <person name="Edoardo P."/>
            <person name="Giuseppe L.R."/>
            <person name="Gasser R.B."/>
        </authorList>
    </citation>
    <scope>NUCLEOTIDE SEQUENCE [LARGE SCALE GENOMIC DNA]</scope>
    <source>
        <strain evidence="2">ISS120</strain>
    </source>
</reference>
<proteinExistence type="predicted"/>